<name>C1BS15_LEPSM</name>
<proteinExistence type="evidence at transcript level"/>
<dbReference type="EMBL" id="HACA01021799">
    <property type="protein sequence ID" value="CDW39160.1"/>
    <property type="molecule type" value="Transcribed_RNA"/>
</dbReference>
<dbReference type="AlphaFoldDB" id="C1BS15"/>
<evidence type="ECO:0000313" key="2">
    <source>
        <dbReference type="EMBL" id="ACO11818.1"/>
    </source>
</evidence>
<feature type="chain" id="PRO_5013520475" evidence="1">
    <location>
        <begin position="23"/>
        <end position="380"/>
    </location>
</feature>
<reference evidence="3" key="2">
    <citation type="submission" date="2014-05" db="EMBL/GenBank/DDBJ databases">
        <authorList>
            <person name="Chronopoulou M."/>
        </authorList>
    </citation>
    <scope>NUCLEOTIDE SEQUENCE</scope>
    <source>
        <tissue evidence="3">Whole organism</tissue>
    </source>
</reference>
<gene>
    <name evidence="2" type="primary">TSL</name>
</gene>
<feature type="signal peptide" evidence="1">
    <location>
        <begin position="1"/>
        <end position="22"/>
    </location>
</feature>
<dbReference type="EMBL" id="BT077394">
    <property type="protein sequence ID" value="ACO11818.1"/>
    <property type="molecule type" value="mRNA"/>
</dbReference>
<dbReference type="GeneID" id="121127858"/>
<evidence type="ECO:0000256" key="1">
    <source>
        <dbReference type="SAM" id="SignalP"/>
    </source>
</evidence>
<dbReference type="RefSeq" id="XP_040579346.1">
    <property type="nucleotide sequence ID" value="XM_040723412.2"/>
</dbReference>
<dbReference type="OrthoDB" id="10060229at2759"/>
<protein>
    <submittedName>
        <fullName evidence="2">Torso-like protein</fullName>
    </submittedName>
    <submittedName>
        <fullName evidence="3">Torsolike proteinlike [Bombus terrestris]</fullName>
    </submittedName>
</protein>
<evidence type="ECO:0000313" key="3">
    <source>
        <dbReference type="EMBL" id="CDW39160.1"/>
    </source>
</evidence>
<accession>C1BS15</accession>
<keyword evidence="1" id="KW-0732">Signal</keyword>
<sequence>MVKLFGIVSLCVCLQTLNLVDSAPFQDIAKNVKSTMILVDNPNAISVRETSPLVSKNNRKLQIPQATGEALDLFYRYGFFSLSVRVVPRDDPGGWLVREPTNSVFTPESLITTQDPGSGNFEPFYQVYLCDDTNELMEAYFRDFKADGVAQPYKLYTGSWRKRVMAKYMGLSTESLDGESSFILVKLTKLNRIVKTAGDPHLKGAALNSISNIVPGKKDSVLSFINDFGSHYIKEILIGDVIYQVFALSKDQFANAKTSLKPYQRIKSGEFNALYENILAPWNIRETGTIQAASGDFSLTKFLADNALYKSKFSSYPSIFEFKNDPTLMRELEDISTKESEAVIGLHFASLRSAIPSTSTQDYFDEVVDTQMALWEINIS</sequence>
<organism evidence="2">
    <name type="scientific">Lepeophtheirus salmonis</name>
    <name type="common">Salmon louse</name>
    <name type="synonym">Caligus salmonis</name>
    <dbReference type="NCBI Taxonomy" id="72036"/>
    <lineage>
        <taxon>Eukaryota</taxon>
        <taxon>Metazoa</taxon>
        <taxon>Ecdysozoa</taxon>
        <taxon>Arthropoda</taxon>
        <taxon>Crustacea</taxon>
        <taxon>Multicrustacea</taxon>
        <taxon>Hexanauplia</taxon>
        <taxon>Copepoda</taxon>
        <taxon>Siphonostomatoida</taxon>
        <taxon>Caligidae</taxon>
        <taxon>Lepeophtheirus</taxon>
    </lineage>
</organism>
<reference evidence="2" key="1">
    <citation type="submission" date="2009-06" db="EMBL/GenBank/DDBJ databases">
        <title>Lepeophtheirus salmonis ESTs and full-length cDNAs.</title>
        <authorList>
            <person name="Yasuike M."/>
            <person name="von Schalburg K."/>
            <person name="Cooper G."/>
            <person name="Leong J."/>
            <person name="Jones S.R.M."/>
            <person name="Koop B.F."/>
        </authorList>
    </citation>
    <scope>NUCLEOTIDE SEQUENCE</scope>
    <source>
        <strain evidence="2">Pacific form</strain>
        <tissue evidence="2">Whole</tissue>
    </source>
</reference>